<proteinExistence type="predicted"/>
<evidence type="ECO:0000313" key="1">
    <source>
        <dbReference type="EMBL" id="KAH1039054.1"/>
    </source>
</evidence>
<dbReference type="OrthoDB" id="1000116at2759"/>
<sequence>MLQLAWKYFDNLFSTTDTGDDEHLLGLVEKRITNSMNDELLKPFTKEDITRAVKLMTSLKARGIDGFPAIFYQRYWHIVGLEVSSYCLSILKGEIEMGQINKTHIVLIPKVEKPKNLTQFWPISLCNVIYKIIVKVLVNHMSDLLGVCVNESQGAFILGRHISDNV</sequence>
<dbReference type="PANTHER" id="PTHR46890:SF48">
    <property type="entry name" value="RNA-DIRECTED DNA POLYMERASE"/>
    <property type="match status" value="1"/>
</dbReference>
<dbReference type="AlphaFoldDB" id="A0A9D3UET6"/>
<dbReference type="Proteomes" id="UP000828251">
    <property type="component" value="Unassembled WGS sequence"/>
</dbReference>
<dbReference type="EMBL" id="JAIQCV010000012">
    <property type="protein sequence ID" value="KAH1039054.1"/>
    <property type="molecule type" value="Genomic_DNA"/>
</dbReference>
<dbReference type="PANTHER" id="PTHR46890">
    <property type="entry name" value="NON-LTR RETROLELEMENT REVERSE TRANSCRIPTASE-LIKE PROTEIN-RELATED"/>
    <property type="match status" value="1"/>
</dbReference>
<dbReference type="InterPro" id="IPR052343">
    <property type="entry name" value="Retrotransposon-Effector_Assoc"/>
</dbReference>
<keyword evidence="2" id="KW-1185">Reference proteome</keyword>
<accession>A0A9D3UET6</accession>
<evidence type="ECO:0000313" key="2">
    <source>
        <dbReference type="Proteomes" id="UP000828251"/>
    </source>
</evidence>
<protein>
    <recommendedName>
        <fullName evidence="3">Reverse transcriptase domain-containing protein</fullName>
    </recommendedName>
</protein>
<organism evidence="1 2">
    <name type="scientific">Gossypium stocksii</name>
    <dbReference type="NCBI Taxonomy" id="47602"/>
    <lineage>
        <taxon>Eukaryota</taxon>
        <taxon>Viridiplantae</taxon>
        <taxon>Streptophyta</taxon>
        <taxon>Embryophyta</taxon>
        <taxon>Tracheophyta</taxon>
        <taxon>Spermatophyta</taxon>
        <taxon>Magnoliopsida</taxon>
        <taxon>eudicotyledons</taxon>
        <taxon>Gunneridae</taxon>
        <taxon>Pentapetalae</taxon>
        <taxon>rosids</taxon>
        <taxon>malvids</taxon>
        <taxon>Malvales</taxon>
        <taxon>Malvaceae</taxon>
        <taxon>Malvoideae</taxon>
        <taxon>Gossypium</taxon>
    </lineage>
</organism>
<name>A0A9D3UET6_9ROSI</name>
<comment type="caution">
    <text evidence="1">The sequence shown here is derived from an EMBL/GenBank/DDBJ whole genome shotgun (WGS) entry which is preliminary data.</text>
</comment>
<gene>
    <name evidence="1" type="ORF">J1N35_040797</name>
</gene>
<reference evidence="1 2" key="1">
    <citation type="journal article" date="2021" name="Plant Biotechnol. J.">
        <title>Multi-omics assisted identification of the key and species-specific regulatory components of drought-tolerant mechanisms in Gossypium stocksii.</title>
        <authorList>
            <person name="Yu D."/>
            <person name="Ke L."/>
            <person name="Zhang D."/>
            <person name="Wu Y."/>
            <person name="Sun Y."/>
            <person name="Mei J."/>
            <person name="Sun J."/>
            <person name="Sun Y."/>
        </authorList>
    </citation>
    <scope>NUCLEOTIDE SEQUENCE [LARGE SCALE GENOMIC DNA]</scope>
    <source>
        <strain evidence="2">cv. E1</strain>
        <tissue evidence="1">Leaf</tissue>
    </source>
</reference>
<evidence type="ECO:0008006" key="3">
    <source>
        <dbReference type="Google" id="ProtNLM"/>
    </source>
</evidence>